<evidence type="ECO:0000256" key="5">
    <source>
        <dbReference type="ARBA" id="ARBA00022801"/>
    </source>
</evidence>
<protein>
    <recommendedName>
        <fullName evidence="4 6">Signal peptidase I</fullName>
        <ecNumber evidence="3 6">3.4.21.89</ecNumber>
    </recommendedName>
</protein>
<dbReference type="GO" id="GO:0009003">
    <property type="term" value="F:signal peptidase activity"/>
    <property type="evidence" value="ECO:0007669"/>
    <property type="project" value="UniProtKB-EC"/>
</dbReference>
<dbReference type="EMBL" id="SPPV01000120">
    <property type="protein sequence ID" value="TFU44533.1"/>
    <property type="molecule type" value="Genomic_DNA"/>
</dbReference>
<dbReference type="PANTHER" id="PTHR43390">
    <property type="entry name" value="SIGNAL PEPTIDASE I"/>
    <property type="match status" value="1"/>
</dbReference>
<dbReference type="SUPFAM" id="SSF51306">
    <property type="entry name" value="LexA/Signal peptidase"/>
    <property type="match status" value="1"/>
</dbReference>
<keyword evidence="5 6" id="KW-0378">Hydrolase</keyword>
<reference evidence="8 9" key="1">
    <citation type="submission" date="2019-03" db="EMBL/GenBank/DDBJ databases">
        <title>Diversity of the mouse oral microbiome.</title>
        <authorList>
            <person name="Joseph S."/>
            <person name="Aduse-Opoku J."/>
            <person name="Curtis M."/>
            <person name="Wade W."/>
            <person name="Hashim A."/>
        </authorList>
    </citation>
    <scope>NUCLEOTIDE SEQUENCE [LARGE SCALE GENOMIC DNA]</scope>
    <source>
        <strain evidence="8 9">P2318</strain>
    </source>
</reference>
<dbReference type="EC" id="3.4.21.89" evidence="3 6"/>
<evidence type="ECO:0000313" key="9">
    <source>
        <dbReference type="Proteomes" id="UP000298073"/>
    </source>
</evidence>
<organism evidence="8 9">
    <name type="scientific">Bacteroides acidifaciens</name>
    <dbReference type="NCBI Taxonomy" id="85831"/>
    <lineage>
        <taxon>Bacteria</taxon>
        <taxon>Pseudomonadati</taxon>
        <taxon>Bacteroidota</taxon>
        <taxon>Bacteroidia</taxon>
        <taxon>Bacteroidales</taxon>
        <taxon>Bacteroidaceae</taxon>
        <taxon>Bacteroides</taxon>
    </lineage>
</organism>
<comment type="caution">
    <text evidence="8">The sequence shown here is derived from an EMBL/GenBank/DDBJ whole genome shotgun (WGS) entry which is preliminary data.</text>
</comment>
<comment type="similarity">
    <text evidence="2 6">Belongs to the peptidase S26 family.</text>
</comment>
<accession>A0A8H0HQD4</accession>
<dbReference type="GO" id="GO:0006465">
    <property type="term" value="P:signal peptide processing"/>
    <property type="evidence" value="ECO:0007669"/>
    <property type="project" value="InterPro"/>
</dbReference>
<dbReference type="InterPro" id="IPR000223">
    <property type="entry name" value="Pept_S26A_signal_pept_1"/>
</dbReference>
<dbReference type="InterPro" id="IPR036286">
    <property type="entry name" value="LexA/Signal_pep-like_sf"/>
</dbReference>
<comment type="subcellular location">
    <subcellularLocation>
        <location evidence="6">Membrane</location>
        <topology evidence="6">Single-pass type II membrane protein</topology>
    </subcellularLocation>
</comment>
<evidence type="ECO:0000256" key="4">
    <source>
        <dbReference type="ARBA" id="ARBA00019232"/>
    </source>
</evidence>
<evidence type="ECO:0000256" key="1">
    <source>
        <dbReference type="ARBA" id="ARBA00000677"/>
    </source>
</evidence>
<dbReference type="InterPro" id="IPR019758">
    <property type="entry name" value="Pept_S26A_signal_pept_1_CS"/>
</dbReference>
<dbReference type="PROSITE" id="PS00761">
    <property type="entry name" value="SPASE_I_3"/>
    <property type="match status" value="1"/>
</dbReference>
<dbReference type="AlphaFoldDB" id="A0A8H0HQD4"/>
<name>A0A8H0HQD4_9BACE</name>
<sequence length="186" mass="21975">SVRMDVMQYYVKRCVALPGDTLEIRGGFYKVRGCDEQLGNYDAQQYLANLKHPEQHGIVVGTFPYDKQIGWTIREFGPLPIPKKGQTVMMNRTNCLLYRQLIGWEQKKKLRIKDGQIVLGDSVITQYRFKKNYYFVSGDHMANSQDSRYWGMLPEEYIVGKATRIWYSEDKFTEKPRWDRIMQKIK</sequence>
<dbReference type="GO" id="GO:0004252">
    <property type="term" value="F:serine-type endopeptidase activity"/>
    <property type="evidence" value="ECO:0007669"/>
    <property type="project" value="InterPro"/>
</dbReference>
<dbReference type="PRINTS" id="PR00727">
    <property type="entry name" value="LEADERPTASE"/>
</dbReference>
<dbReference type="RefSeq" id="WP_135039481.1">
    <property type="nucleotide sequence ID" value="NZ_CASUKT010000175.1"/>
</dbReference>
<evidence type="ECO:0000256" key="6">
    <source>
        <dbReference type="RuleBase" id="RU362042"/>
    </source>
</evidence>
<evidence type="ECO:0000259" key="7">
    <source>
        <dbReference type="Pfam" id="PF10502"/>
    </source>
</evidence>
<evidence type="ECO:0000256" key="3">
    <source>
        <dbReference type="ARBA" id="ARBA00013208"/>
    </source>
</evidence>
<dbReference type="Pfam" id="PF10502">
    <property type="entry name" value="Peptidase_S26"/>
    <property type="match status" value="1"/>
</dbReference>
<keyword evidence="6" id="KW-0645">Protease</keyword>
<dbReference type="PANTHER" id="PTHR43390:SF1">
    <property type="entry name" value="CHLOROPLAST PROCESSING PEPTIDASE"/>
    <property type="match status" value="1"/>
</dbReference>
<evidence type="ECO:0000256" key="2">
    <source>
        <dbReference type="ARBA" id="ARBA00009370"/>
    </source>
</evidence>
<dbReference type="NCBIfam" id="TIGR02227">
    <property type="entry name" value="sigpep_I_bact"/>
    <property type="match status" value="1"/>
</dbReference>
<dbReference type="Proteomes" id="UP000298073">
    <property type="component" value="Unassembled WGS sequence"/>
</dbReference>
<proteinExistence type="inferred from homology"/>
<evidence type="ECO:0000313" key="8">
    <source>
        <dbReference type="EMBL" id="TFU44533.1"/>
    </source>
</evidence>
<feature type="non-terminal residue" evidence="8">
    <location>
        <position position="1"/>
    </location>
</feature>
<dbReference type="CDD" id="cd06530">
    <property type="entry name" value="S26_SPase_I"/>
    <property type="match status" value="1"/>
</dbReference>
<comment type="catalytic activity">
    <reaction evidence="1 6">
        <text>Cleavage of hydrophobic, N-terminal signal or leader sequences from secreted and periplasmic proteins.</text>
        <dbReference type="EC" id="3.4.21.89"/>
    </reaction>
</comment>
<dbReference type="Gene3D" id="2.10.109.10">
    <property type="entry name" value="Umud Fragment, subunit A"/>
    <property type="match status" value="1"/>
</dbReference>
<feature type="domain" description="Peptidase S26" evidence="7">
    <location>
        <begin position="8"/>
        <end position="166"/>
    </location>
</feature>
<dbReference type="InterPro" id="IPR019533">
    <property type="entry name" value="Peptidase_S26"/>
</dbReference>
<dbReference type="GO" id="GO:0016020">
    <property type="term" value="C:membrane"/>
    <property type="evidence" value="ECO:0007669"/>
    <property type="project" value="UniProtKB-SubCell"/>
</dbReference>
<gene>
    <name evidence="8" type="primary">lepB</name>
    <name evidence="8" type="ORF">E4T97_21845</name>
</gene>